<gene>
    <name evidence="1" type="ORF">ADIS_4066</name>
</gene>
<dbReference type="EMBL" id="AQHR01000107">
    <property type="protein sequence ID" value="EON75362.1"/>
    <property type="molecule type" value="Genomic_DNA"/>
</dbReference>
<keyword evidence="2" id="KW-1185">Reference proteome</keyword>
<evidence type="ECO:0000313" key="2">
    <source>
        <dbReference type="Proteomes" id="UP000013909"/>
    </source>
</evidence>
<reference evidence="1 2" key="1">
    <citation type="submission" date="2013-02" db="EMBL/GenBank/DDBJ databases">
        <title>A novel strain isolated from Lonar lake, Maharashtra, India.</title>
        <authorList>
            <person name="Singh A."/>
        </authorList>
    </citation>
    <scope>NUCLEOTIDE SEQUENCE [LARGE SCALE GENOMIC DNA]</scope>
    <source>
        <strain evidence="1 2">AK24</strain>
    </source>
</reference>
<organism evidence="1 2">
    <name type="scientific">Lunatimonas lonarensis</name>
    <dbReference type="NCBI Taxonomy" id="1232681"/>
    <lineage>
        <taxon>Bacteria</taxon>
        <taxon>Pseudomonadati</taxon>
        <taxon>Bacteroidota</taxon>
        <taxon>Cytophagia</taxon>
        <taxon>Cytophagales</taxon>
        <taxon>Cyclobacteriaceae</taxon>
    </lineage>
</organism>
<dbReference type="AlphaFoldDB" id="R7ZMQ4"/>
<accession>R7ZMQ4</accession>
<name>R7ZMQ4_9BACT</name>
<evidence type="ECO:0000313" key="1">
    <source>
        <dbReference type="EMBL" id="EON75362.1"/>
    </source>
</evidence>
<protein>
    <submittedName>
        <fullName evidence="1">Uncharacterized protein</fullName>
    </submittedName>
</protein>
<sequence length="80" mass="9193">MNVGDFLIGSIQTPRIAELETDENGRFEIELPIGAYSVFTVEEEGYFANVFDQYNHVNPIQVKEGEWTFLEIVVNYLAVY</sequence>
<dbReference type="Proteomes" id="UP000013909">
    <property type="component" value="Unassembled WGS sequence"/>
</dbReference>
<dbReference type="STRING" id="1232681.ADIS_4066"/>
<proteinExistence type="predicted"/>
<comment type="caution">
    <text evidence="1">The sequence shown here is derived from an EMBL/GenBank/DDBJ whole genome shotgun (WGS) entry which is preliminary data.</text>
</comment>